<organism evidence="2">
    <name type="scientific">marine metagenome</name>
    <dbReference type="NCBI Taxonomy" id="408172"/>
    <lineage>
        <taxon>unclassified sequences</taxon>
        <taxon>metagenomes</taxon>
        <taxon>ecological metagenomes</taxon>
    </lineage>
</organism>
<dbReference type="InterPro" id="IPR035903">
    <property type="entry name" value="HesB-like_dom_sf"/>
</dbReference>
<feature type="domain" description="NIF system FeS cluster assembly NifU C-terminal" evidence="1">
    <location>
        <begin position="134"/>
        <end position="200"/>
    </location>
</feature>
<dbReference type="InterPro" id="IPR001075">
    <property type="entry name" value="NIF_FeS_clus_asmbl_NifU_C"/>
</dbReference>
<protein>
    <recommendedName>
        <fullName evidence="1">NIF system FeS cluster assembly NifU C-terminal domain-containing protein</fullName>
    </recommendedName>
</protein>
<dbReference type="GO" id="GO:0016226">
    <property type="term" value="P:iron-sulfur cluster assembly"/>
    <property type="evidence" value="ECO:0007669"/>
    <property type="project" value="InterPro"/>
</dbReference>
<evidence type="ECO:0000313" key="2">
    <source>
        <dbReference type="EMBL" id="SVA25555.1"/>
    </source>
</evidence>
<dbReference type="SUPFAM" id="SSF117916">
    <property type="entry name" value="Fe-S cluster assembly (FSCA) domain-like"/>
    <property type="match status" value="1"/>
</dbReference>
<dbReference type="InterPro" id="IPR034904">
    <property type="entry name" value="FSCA_dom_sf"/>
</dbReference>
<proteinExistence type="predicted"/>
<dbReference type="EMBL" id="UINC01006111">
    <property type="protein sequence ID" value="SVA25555.1"/>
    <property type="molecule type" value="Genomic_DNA"/>
</dbReference>
<dbReference type="GO" id="GO:0051536">
    <property type="term" value="F:iron-sulfur cluster binding"/>
    <property type="evidence" value="ECO:0007669"/>
    <property type="project" value="InterPro"/>
</dbReference>
<evidence type="ECO:0000259" key="1">
    <source>
        <dbReference type="Pfam" id="PF01106"/>
    </source>
</evidence>
<dbReference type="Pfam" id="PF01106">
    <property type="entry name" value="NifU"/>
    <property type="match status" value="1"/>
</dbReference>
<dbReference type="Gene3D" id="3.30.300.130">
    <property type="entry name" value="Fe-S cluster assembly (FSCA)"/>
    <property type="match status" value="1"/>
</dbReference>
<dbReference type="PANTHER" id="PTHR11178:SF51">
    <property type="entry name" value="FE_S BIOGENESIS PROTEIN NFUA"/>
    <property type="match status" value="1"/>
</dbReference>
<dbReference type="PANTHER" id="PTHR11178">
    <property type="entry name" value="IRON-SULFUR CLUSTER SCAFFOLD PROTEIN NFU-RELATED"/>
    <property type="match status" value="1"/>
</dbReference>
<dbReference type="GO" id="GO:0005506">
    <property type="term" value="F:iron ion binding"/>
    <property type="evidence" value="ECO:0007669"/>
    <property type="project" value="InterPro"/>
</dbReference>
<reference evidence="2" key="1">
    <citation type="submission" date="2018-05" db="EMBL/GenBank/DDBJ databases">
        <authorList>
            <person name="Lanie J.A."/>
            <person name="Ng W.-L."/>
            <person name="Kazmierczak K.M."/>
            <person name="Andrzejewski T.M."/>
            <person name="Davidsen T.M."/>
            <person name="Wayne K.J."/>
            <person name="Tettelin H."/>
            <person name="Glass J.I."/>
            <person name="Rusch D."/>
            <person name="Podicherti R."/>
            <person name="Tsui H.-C.T."/>
            <person name="Winkler M.E."/>
        </authorList>
    </citation>
    <scope>NUCLEOTIDE SEQUENCE</scope>
</reference>
<accession>A0A381UBE9</accession>
<sequence>MSTPPSEATATALDETIIDVSDGALAKVLEVRSEENDSDDLALRISVNGVSGVEYTYDLAFVPVEDADDGDHSYCIGGLTVLVPSESRDRLAGATLDLPSNEGQGGLVIRNPNRPNPLGDLGDLELTGEVAERVTQLLDQRINPALASHGGFASLVGVDDATVYVSMGGGCQGCAMSQATLTEGIRASILEAIPEVTEVVDATDHSAGENPFYA</sequence>
<dbReference type="Gene3D" id="2.60.300.12">
    <property type="entry name" value="HesB-like domain"/>
    <property type="match status" value="1"/>
</dbReference>
<dbReference type="AlphaFoldDB" id="A0A381UBE9"/>
<gene>
    <name evidence="2" type="ORF">METZ01_LOCUS78409</name>
</gene>
<dbReference type="SUPFAM" id="SSF89360">
    <property type="entry name" value="HesB-like domain"/>
    <property type="match status" value="1"/>
</dbReference>
<name>A0A381UBE9_9ZZZZ</name>